<dbReference type="NCBIfam" id="TIGR00229">
    <property type="entry name" value="sensory_box"/>
    <property type="match status" value="3"/>
</dbReference>
<feature type="domain" description="PAS" evidence="3">
    <location>
        <begin position="588"/>
        <end position="632"/>
    </location>
</feature>
<evidence type="ECO:0000259" key="3">
    <source>
        <dbReference type="PROSITE" id="PS50112"/>
    </source>
</evidence>
<dbReference type="InterPro" id="IPR000014">
    <property type="entry name" value="PAS"/>
</dbReference>
<accession>G2DFK5</accession>
<dbReference type="PROSITE" id="PS50883">
    <property type="entry name" value="EAL"/>
    <property type="match status" value="1"/>
</dbReference>
<evidence type="ECO:0000256" key="2">
    <source>
        <dbReference type="SAM" id="Phobius"/>
    </source>
</evidence>
<dbReference type="InterPro" id="IPR001610">
    <property type="entry name" value="PAC"/>
</dbReference>
<dbReference type="SUPFAM" id="SSF55073">
    <property type="entry name" value="Nucleotide cyclase"/>
    <property type="match status" value="1"/>
</dbReference>
<dbReference type="GO" id="GO:0006355">
    <property type="term" value="P:regulation of DNA-templated transcription"/>
    <property type="evidence" value="ECO:0007669"/>
    <property type="project" value="InterPro"/>
</dbReference>
<feature type="domain" description="EAL" evidence="5">
    <location>
        <begin position="891"/>
        <end position="1145"/>
    </location>
</feature>
<feature type="compositionally biased region" description="Polar residues" evidence="1">
    <location>
        <begin position="24"/>
        <end position="39"/>
    </location>
</feature>
<dbReference type="Pfam" id="PF00989">
    <property type="entry name" value="PAS"/>
    <property type="match status" value="2"/>
</dbReference>
<dbReference type="CDD" id="cd01948">
    <property type="entry name" value="EAL"/>
    <property type="match status" value="1"/>
</dbReference>
<dbReference type="SMART" id="SM00086">
    <property type="entry name" value="PAC"/>
    <property type="match status" value="3"/>
</dbReference>
<dbReference type="Pfam" id="PF13426">
    <property type="entry name" value="PAS_9"/>
    <property type="match status" value="1"/>
</dbReference>
<dbReference type="InterPro" id="IPR035919">
    <property type="entry name" value="EAL_sf"/>
</dbReference>
<dbReference type="Proteomes" id="UP000004491">
    <property type="component" value="Unassembled WGS sequence"/>
</dbReference>
<dbReference type="EMBL" id="AFOC01000073">
    <property type="protein sequence ID" value="EGV50594.1"/>
    <property type="molecule type" value="Genomic_DNA"/>
</dbReference>
<organism evidence="7 8">
    <name type="scientific">endosymbiont of Riftia pachyptila</name>
    <name type="common">vent Ph05</name>
    <dbReference type="NCBI Taxonomy" id="1048808"/>
    <lineage>
        <taxon>Bacteria</taxon>
        <taxon>Pseudomonadati</taxon>
        <taxon>Pseudomonadota</taxon>
        <taxon>Gammaproteobacteria</taxon>
        <taxon>sulfur-oxidizing symbionts</taxon>
    </lineage>
</organism>
<dbReference type="PATRIC" id="fig|1048808.3.peg.2427"/>
<proteinExistence type="predicted"/>
<dbReference type="InterPro" id="IPR043128">
    <property type="entry name" value="Rev_trsase/Diguanyl_cyclase"/>
</dbReference>
<feature type="transmembrane region" description="Helical" evidence="2">
    <location>
        <begin position="76"/>
        <end position="95"/>
    </location>
</feature>
<reference evidence="7" key="1">
    <citation type="journal article" date="2011" name="ISME J.">
        <title>The endosymbionts of the deep-sea tubeworms Riftia pachyptila and Tevnia jerichonana share an identical physiology as revealed by proteogenomic analyses.</title>
        <authorList>
            <person name="Gardebrecht A."/>
            <person name="Markert S."/>
            <person name="Felbeck H."/>
            <person name="Thuermer A."/>
            <person name="Albrecht D."/>
            <person name="Wollherr A."/>
            <person name="Kabisch J."/>
            <person name="Lehmann R."/>
            <person name="Daniel R."/>
            <person name="Liesegang H."/>
            <person name="Hecker M."/>
            <person name="Sievert S.M."/>
            <person name="Schweder T."/>
        </authorList>
    </citation>
    <scope>NUCLEOTIDE SEQUENCE [LARGE SCALE GENOMIC DNA]</scope>
</reference>
<dbReference type="SUPFAM" id="SSF55785">
    <property type="entry name" value="PYP-like sensor domain (PAS domain)"/>
    <property type="match status" value="3"/>
</dbReference>
<sequence length="1145" mass="129092">MRVRRSGLRATSRTTRRIRSAASEKQQSSHTESNTNGSQDEIGPQRLAPGLGPEAPPGAEDTPLSTQHHLRQQPSFQFVILTLLMLASMLSYYVWHEHQEHHAHRQKLAQQAVRSGAREITLQLRNFHANLALFVQQERALLAEVAVTNVNDPQHQRLHKRLQLQFPDMESFLLTDSAGKPLSGNSDELLDDQHTYTLKQFILGRQQPILLLRNGERYNFEIMVPWHRSGAGSGVLTVHFLCRPLCRIINNEQLTGYQLQLLPPASPLEAGNGGAPDPVPALHSTIPDIGWRIVAQPRPDLTLLDRSAGQALLLFIFSSILSLLLYRRWMILERQRSHTEQRYRNLLETSEDLIWSIDRKGYLTQINDSAWPILGLNAEEMIGRPLLEFVPDDELQNQFKALRNLLSGHAWKNHITRLASSDGRDIHMRFNALPILSPKGEIEGATGTATNITEQINALDVLREKEQRYRQMFETNQAIKLILDATCGDIIEANSAASRFYGYPEETLRSLGFHDLNQAEPLRLGQLLGSIRQGQLSSFQETHRLASGREREVEIQAGPVTTGDTELIYLIINDVTEREQSLKALRDNEQKLQSLVEAATEGIAMLDDDGLVQLFNPAAEMMFGRLEEDLIGVGFEQLFEASAPPGEQHALAWYLSNWGFSEDGGIRELIGYRSNGDEFPLRLSLSPFELDQRPHYLLLMQDLSESREAEQRLAYLAQHDVLTGLLNRAELERRLAVLLSTPASPRPHHVVCFMDIDQFKLVNDTGGHDAGDELLRQLAILIKSQLKGFDLLGRVGGDEFGVILTDCSVERAESISSNLLQTIRSFFFSWQERSYDVAVSIGLFGFKPGDESTSSILSSANVACQMAKEQGRNRLHTYHTGDTALVRHHGDMHLVAGINQALQEGRFHLYVQPIVPVNGADGRHYEVLVRMIDEAGDTVVPDHFIPAAERYILMPAIDRWIISELFTTQGETLRQWAEVNQQTGEFLFAINLSGTSLSDDGFLNYLERLFDEWRIPFRSICFEITETAAVANLEHVKVMIKRLKSFGCRFALDDFGTGLSSYSYLKELPVDYLKIDGSFVRNMATDPVDYAMVESINQIGHILGLETIAEWAENQTILNQLRVLNVDYAQGYGVGEPMPLKEFRL</sequence>
<dbReference type="PROSITE" id="PS50112">
    <property type="entry name" value="PAS"/>
    <property type="match status" value="3"/>
</dbReference>
<dbReference type="PROSITE" id="PS50113">
    <property type="entry name" value="PAC"/>
    <property type="match status" value="1"/>
</dbReference>
<keyword evidence="2" id="KW-0472">Membrane</keyword>
<protein>
    <submittedName>
        <fullName evidence="7">Signaling protein ykoW</fullName>
    </submittedName>
</protein>
<dbReference type="Gene3D" id="3.30.450.20">
    <property type="entry name" value="PAS domain"/>
    <property type="match status" value="3"/>
</dbReference>
<dbReference type="PANTHER" id="PTHR44757">
    <property type="entry name" value="DIGUANYLATE CYCLASE DGCP"/>
    <property type="match status" value="1"/>
</dbReference>
<dbReference type="AlphaFoldDB" id="G2DFK5"/>
<keyword evidence="8" id="KW-1185">Reference proteome</keyword>
<dbReference type="InterPro" id="IPR029787">
    <property type="entry name" value="Nucleotide_cyclase"/>
</dbReference>
<dbReference type="CDD" id="cd00130">
    <property type="entry name" value="PAS"/>
    <property type="match status" value="3"/>
</dbReference>
<keyword evidence="2" id="KW-1133">Transmembrane helix</keyword>
<dbReference type="InterPro" id="IPR000700">
    <property type="entry name" value="PAS-assoc_C"/>
</dbReference>
<dbReference type="InterPro" id="IPR013767">
    <property type="entry name" value="PAS_fold"/>
</dbReference>
<feature type="region of interest" description="Disordered" evidence="1">
    <location>
        <begin position="1"/>
        <end position="69"/>
    </location>
</feature>
<dbReference type="SUPFAM" id="SSF141868">
    <property type="entry name" value="EAL domain-like"/>
    <property type="match status" value="1"/>
</dbReference>
<gene>
    <name evidence="7" type="ORF">Rifp1Sym_ct00050</name>
</gene>
<keyword evidence="2" id="KW-0812">Transmembrane</keyword>
<dbReference type="PANTHER" id="PTHR44757:SF4">
    <property type="entry name" value="DIGUANYLATE CYCLASE DGCE-RELATED"/>
    <property type="match status" value="1"/>
</dbReference>
<dbReference type="Pfam" id="PF00990">
    <property type="entry name" value="GGDEF"/>
    <property type="match status" value="1"/>
</dbReference>
<name>G2DFK5_9GAMM</name>
<dbReference type="SMART" id="SM00052">
    <property type="entry name" value="EAL"/>
    <property type="match status" value="1"/>
</dbReference>
<dbReference type="InterPro" id="IPR001633">
    <property type="entry name" value="EAL_dom"/>
</dbReference>
<dbReference type="InterPro" id="IPR052155">
    <property type="entry name" value="Biofilm_reg_signaling"/>
</dbReference>
<feature type="domain" description="PAC" evidence="4">
    <location>
        <begin position="412"/>
        <end position="464"/>
    </location>
</feature>
<dbReference type="NCBIfam" id="TIGR00254">
    <property type="entry name" value="GGDEF"/>
    <property type="match status" value="1"/>
</dbReference>
<dbReference type="InterPro" id="IPR000160">
    <property type="entry name" value="GGDEF_dom"/>
</dbReference>
<dbReference type="Gene3D" id="3.20.20.450">
    <property type="entry name" value="EAL domain"/>
    <property type="match status" value="1"/>
</dbReference>
<evidence type="ECO:0000259" key="5">
    <source>
        <dbReference type="PROSITE" id="PS50883"/>
    </source>
</evidence>
<dbReference type="PROSITE" id="PS50887">
    <property type="entry name" value="GGDEF"/>
    <property type="match status" value="1"/>
</dbReference>
<evidence type="ECO:0000259" key="6">
    <source>
        <dbReference type="PROSITE" id="PS50887"/>
    </source>
</evidence>
<feature type="domain" description="GGDEF" evidence="6">
    <location>
        <begin position="747"/>
        <end position="880"/>
    </location>
</feature>
<evidence type="ECO:0000256" key="1">
    <source>
        <dbReference type="SAM" id="MobiDB-lite"/>
    </source>
</evidence>
<dbReference type="CDD" id="cd01949">
    <property type="entry name" value="GGDEF"/>
    <property type="match status" value="1"/>
</dbReference>
<evidence type="ECO:0000313" key="7">
    <source>
        <dbReference type="EMBL" id="EGV50594.1"/>
    </source>
</evidence>
<dbReference type="SMART" id="SM00091">
    <property type="entry name" value="PAS"/>
    <property type="match status" value="3"/>
</dbReference>
<evidence type="ECO:0000313" key="8">
    <source>
        <dbReference type="Proteomes" id="UP000004491"/>
    </source>
</evidence>
<feature type="domain" description="PAS" evidence="3">
    <location>
        <begin position="465"/>
        <end position="508"/>
    </location>
</feature>
<evidence type="ECO:0000259" key="4">
    <source>
        <dbReference type="PROSITE" id="PS50113"/>
    </source>
</evidence>
<dbReference type="Pfam" id="PF00563">
    <property type="entry name" value="EAL"/>
    <property type="match status" value="1"/>
</dbReference>
<feature type="domain" description="PAS" evidence="3">
    <location>
        <begin position="339"/>
        <end position="409"/>
    </location>
</feature>
<comment type="caution">
    <text evidence="7">The sequence shown here is derived from an EMBL/GenBank/DDBJ whole genome shotgun (WGS) entry which is preliminary data.</text>
</comment>
<feature type="compositionally biased region" description="Low complexity" evidence="1">
    <location>
        <begin position="47"/>
        <end position="60"/>
    </location>
</feature>
<dbReference type="InterPro" id="IPR035965">
    <property type="entry name" value="PAS-like_dom_sf"/>
</dbReference>
<dbReference type="Gene3D" id="3.30.70.270">
    <property type="match status" value="1"/>
</dbReference>
<dbReference type="SMART" id="SM00267">
    <property type="entry name" value="GGDEF"/>
    <property type="match status" value="1"/>
</dbReference>